<accession>A0A4Y2A0K2</accession>
<dbReference type="AlphaFoldDB" id="A0A4Y2A0K2"/>
<reference evidence="2 3" key="1">
    <citation type="journal article" date="2019" name="Sci. Rep.">
        <title>Orb-weaving spider Araneus ventricosus genome elucidates the spidroin gene catalogue.</title>
        <authorList>
            <person name="Kono N."/>
            <person name="Nakamura H."/>
            <person name="Ohtoshi R."/>
            <person name="Moran D.A.P."/>
            <person name="Shinohara A."/>
            <person name="Yoshida Y."/>
            <person name="Fujiwara M."/>
            <person name="Mori M."/>
            <person name="Tomita M."/>
            <person name="Arakawa K."/>
        </authorList>
    </citation>
    <scope>NUCLEOTIDE SEQUENCE [LARGE SCALE GENOMIC DNA]</scope>
</reference>
<name>A0A4Y2A0K2_ARAVE</name>
<proteinExistence type="predicted"/>
<comment type="caution">
    <text evidence="2">The sequence shown here is derived from an EMBL/GenBank/DDBJ whole genome shotgun (WGS) entry which is preliminary data.</text>
</comment>
<dbReference type="EMBL" id="BGPR01000002">
    <property type="protein sequence ID" value="GBL73077.1"/>
    <property type="molecule type" value="Genomic_DNA"/>
</dbReference>
<evidence type="ECO:0000256" key="1">
    <source>
        <dbReference type="SAM" id="MobiDB-lite"/>
    </source>
</evidence>
<gene>
    <name evidence="2" type="ORF">AVEN_128232_1</name>
</gene>
<organism evidence="2 3">
    <name type="scientific">Araneus ventricosus</name>
    <name type="common">Orbweaver spider</name>
    <name type="synonym">Epeira ventricosa</name>
    <dbReference type="NCBI Taxonomy" id="182803"/>
    <lineage>
        <taxon>Eukaryota</taxon>
        <taxon>Metazoa</taxon>
        <taxon>Ecdysozoa</taxon>
        <taxon>Arthropoda</taxon>
        <taxon>Chelicerata</taxon>
        <taxon>Arachnida</taxon>
        <taxon>Araneae</taxon>
        <taxon>Araneomorphae</taxon>
        <taxon>Entelegynae</taxon>
        <taxon>Araneoidea</taxon>
        <taxon>Araneidae</taxon>
        <taxon>Araneus</taxon>
    </lineage>
</organism>
<evidence type="ECO:0000313" key="2">
    <source>
        <dbReference type="EMBL" id="GBL73077.1"/>
    </source>
</evidence>
<evidence type="ECO:0000313" key="3">
    <source>
        <dbReference type="Proteomes" id="UP000499080"/>
    </source>
</evidence>
<feature type="region of interest" description="Disordered" evidence="1">
    <location>
        <begin position="36"/>
        <end position="78"/>
    </location>
</feature>
<protein>
    <submittedName>
        <fullName evidence="2">Uncharacterized protein</fullName>
    </submittedName>
</protein>
<dbReference type="Proteomes" id="UP000499080">
    <property type="component" value="Unassembled WGS sequence"/>
</dbReference>
<keyword evidence="3" id="KW-1185">Reference proteome</keyword>
<sequence length="78" mass="9183">MDKQLKKTDEQHLEEYRDYFDEKEREYHRFIASQALKRKARESNEKKAKGGSSSARESNEKKAKGSSSGNMKFIYFLS</sequence>